<dbReference type="GO" id="GO:0016740">
    <property type="term" value="F:transferase activity"/>
    <property type="evidence" value="ECO:0007669"/>
    <property type="project" value="UniProtKB-KW"/>
</dbReference>
<comment type="subunit">
    <text evidence="3">Homodimer.</text>
</comment>
<feature type="active site" description="Proton acceptor" evidence="3">
    <location>
        <position position="86"/>
    </location>
</feature>
<sequence length="296" mass="32694">MKLPKFGLSDLAYTVYERRLSRALPKDRIPHHIGVVVDGNRRWAKLAGTPTADGHLAGANKIVEFIEWCAELGIPTVTLYMLSTDNMNRSAAELEQLTEIIADTLDRLAESRPGGRPVRVHPVGQPELLPESLAARLRSLSGSSAATTHDDDAGETVSTATGSIRRIAAKAVGRGSSAEDQPCVHVNVAVGYGGRQEIVDAVKDLLRDAESQGRTLSEVADELSPGSISRWLYTRGQPDPDLIIRTSGEQRLSGFLMWQSAYSEFYFCEALWPDFRRVDFIRALRDYAQRQRRFGS</sequence>
<feature type="active site" evidence="3">
    <location>
        <position position="38"/>
    </location>
</feature>
<dbReference type="Proteomes" id="UP001500368">
    <property type="component" value="Unassembled WGS sequence"/>
</dbReference>
<comment type="cofactor">
    <cofactor evidence="3">
        <name>Mg(2+)</name>
        <dbReference type="ChEBI" id="CHEBI:18420"/>
    </cofactor>
    <text evidence="3">Binds 2 magnesium ions per subunit.</text>
</comment>
<evidence type="ECO:0000256" key="3">
    <source>
        <dbReference type="HAMAP-Rule" id="MF_01139"/>
    </source>
</evidence>
<evidence type="ECO:0000313" key="5">
    <source>
        <dbReference type="Proteomes" id="UP001500368"/>
    </source>
</evidence>
<dbReference type="SUPFAM" id="SSF64005">
    <property type="entry name" value="Undecaprenyl diphosphate synthase"/>
    <property type="match status" value="1"/>
</dbReference>
<dbReference type="InterPro" id="IPR036424">
    <property type="entry name" value="UPP_synth-like_sf"/>
</dbReference>
<dbReference type="EC" id="2.5.1.-" evidence="3"/>
<keyword evidence="5" id="KW-1185">Reference proteome</keyword>
<feature type="binding site" evidence="3">
    <location>
        <position position="43"/>
    </location>
    <ligand>
        <name>substrate</name>
    </ligand>
</feature>
<comment type="caution">
    <text evidence="3">Lacks conserved residue(s) required for the propagation of feature annotation.</text>
</comment>
<dbReference type="Gene3D" id="3.40.1180.10">
    <property type="entry name" value="Decaprenyl diphosphate synthase-like"/>
    <property type="match status" value="1"/>
</dbReference>
<feature type="binding site" evidence="3">
    <location>
        <position position="264"/>
    </location>
    <ligand>
        <name>Mg(2+)</name>
        <dbReference type="ChEBI" id="CHEBI:18420"/>
    </ligand>
</feature>
<comment type="caution">
    <text evidence="4">The sequence shown here is derived from an EMBL/GenBank/DDBJ whole genome shotgun (WGS) entry which is preliminary data.</text>
</comment>
<gene>
    <name evidence="4" type="ORF">GCM10025790_07310</name>
</gene>
<feature type="binding site" evidence="3">
    <location>
        <position position="245"/>
    </location>
    <ligand>
        <name>substrate</name>
    </ligand>
</feature>
<comment type="similarity">
    <text evidence="2">Belongs to the UPP synthase family. Z-FPP synthase subfamily.</text>
</comment>
<feature type="binding site" evidence="3">
    <location>
        <begin position="39"/>
        <end position="42"/>
    </location>
    <ligand>
        <name>substrate</name>
    </ligand>
</feature>
<evidence type="ECO:0000256" key="1">
    <source>
        <dbReference type="ARBA" id="ARBA00022679"/>
    </source>
</evidence>
<keyword evidence="1 3" id="KW-0808">Transferase</keyword>
<dbReference type="InterPro" id="IPR018520">
    <property type="entry name" value="UPP_synth-like_CS"/>
</dbReference>
<dbReference type="PROSITE" id="PS01066">
    <property type="entry name" value="UPP_SYNTHASE"/>
    <property type="match status" value="1"/>
</dbReference>
<dbReference type="CDD" id="cd00475">
    <property type="entry name" value="Cis_IPPS"/>
    <property type="match status" value="1"/>
</dbReference>
<comment type="function">
    <text evidence="3">Catalyzes the condensation of isopentenyl diphosphate (IPP) with allylic pyrophosphates generating different type of terpenoids.</text>
</comment>
<dbReference type="InterPro" id="IPR001441">
    <property type="entry name" value="UPP_synth-like"/>
</dbReference>
<organism evidence="4 5">
    <name type="scientific">Nesterenkonia rhizosphaerae</name>
    <dbReference type="NCBI Taxonomy" id="1348272"/>
    <lineage>
        <taxon>Bacteria</taxon>
        <taxon>Bacillati</taxon>
        <taxon>Actinomycetota</taxon>
        <taxon>Actinomycetes</taxon>
        <taxon>Micrococcales</taxon>
        <taxon>Micrococcaceae</taxon>
        <taxon>Nesterenkonia</taxon>
    </lineage>
</organism>
<dbReference type="RefSeq" id="WP_345476726.1">
    <property type="nucleotide sequence ID" value="NZ_BAABLW010000003.1"/>
</dbReference>
<feature type="binding site" evidence="3">
    <location>
        <position position="55"/>
    </location>
    <ligand>
        <name>substrate</name>
    </ligand>
</feature>
<dbReference type="NCBIfam" id="TIGR00055">
    <property type="entry name" value="uppS"/>
    <property type="match status" value="1"/>
</dbReference>
<protein>
    <recommendedName>
        <fullName evidence="3">Isoprenyl transferase</fullName>
        <ecNumber evidence="3">2.5.1.-</ecNumber>
    </recommendedName>
</protein>
<evidence type="ECO:0000313" key="4">
    <source>
        <dbReference type="EMBL" id="GAA4914854.1"/>
    </source>
</evidence>
<dbReference type="EMBL" id="BAABLW010000003">
    <property type="protein sequence ID" value="GAA4914854.1"/>
    <property type="molecule type" value="Genomic_DNA"/>
</dbReference>
<proteinExistence type="inferred from homology"/>
<feature type="binding site" evidence="3">
    <location>
        <begin position="83"/>
        <end position="85"/>
    </location>
    <ligand>
        <name>substrate</name>
    </ligand>
</feature>
<feature type="binding site" evidence="3">
    <location>
        <begin position="251"/>
        <end position="253"/>
    </location>
    <ligand>
        <name>substrate</name>
    </ligand>
</feature>
<keyword evidence="3" id="KW-0479">Metal-binding</keyword>
<feature type="binding site" evidence="3">
    <location>
        <position position="89"/>
    </location>
    <ligand>
        <name>substrate</name>
    </ligand>
</feature>
<name>A0ABP9G138_9MICC</name>
<accession>A0ABP9G138</accession>
<reference evidence="5" key="1">
    <citation type="journal article" date="2019" name="Int. J. Syst. Evol. Microbiol.">
        <title>The Global Catalogue of Microorganisms (GCM) 10K type strain sequencing project: providing services to taxonomists for standard genome sequencing and annotation.</title>
        <authorList>
            <consortium name="The Broad Institute Genomics Platform"/>
            <consortium name="The Broad Institute Genome Sequencing Center for Infectious Disease"/>
            <person name="Wu L."/>
            <person name="Ma J."/>
        </authorList>
    </citation>
    <scope>NUCLEOTIDE SEQUENCE [LARGE SCALE GENOMIC DNA]</scope>
    <source>
        <strain evidence="5">JCM 19129</strain>
    </source>
</reference>
<dbReference type="HAMAP" id="MF_01139">
    <property type="entry name" value="ISPT"/>
    <property type="match status" value="1"/>
</dbReference>
<dbReference type="Pfam" id="PF01255">
    <property type="entry name" value="Prenyltransf"/>
    <property type="match status" value="2"/>
</dbReference>
<dbReference type="PANTHER" id="PTHR10291">
    <property type="entry name" value="DEHYDRODOLICHYL DIPHOSPHATE SYNTHASE FAMILY MEMBER"/>
    <property type="match status" value="1"/>
</dbReference>
<keyword evidence="3" id="KW-0460">Magnesium</keyword>
<feature type="binding site" evidence="3">
    <location>
        <position position="38"/>
    </location>
    <ligand>
        <name>Mg(2+)</name>
        <dbReference type="ChEBI" id="CHEBI:18420"/>
    </ligand>
</feature>
<evidence type="ECO:0000256" key="2">
    <source>
        <dbReference type="ARBA" id="ARBA00038453"/>
    </source>
</evidence>
<dbReference type="PANTHER" id="PTHR10291:SF43">
    <property type="entry name" value="DEHYDRODOLICHYL DIPHOSPHATE SYNTHASE COMPLEX SUBUNIT DHDDS"/>
    <property type="match status" value="1"/>
</dbReference>